<gene>
    <name evidence="1" type="ORF">FB559_0880</name>
</gene>
<name>A0A543CEL2_9ACTN</name>
<dbReference type="EMBL" id="VFOZ01000001">
    <property type="protein sequence ID" value="TQL95377.1"/>
    <property type="molecule type" value="Genomic_DNA"/>
</dbReference>
<sequence>MSEPVDVAADVCALIQDLLPILVPDARFNIETAEVILPVGRAEPWAVTTTIVARCAEAPRHAWPRMVEEWLCAVSDKATLAVGEIELLGDVRKLLRLRIVPKTSARTREQFVVTDFGPFFDAMVVIDHPRYGGPLSQERAALFELSRLGTLAIDNTTTRELVGLTVTERPLTMTESVRLVTKPGSRYVSCALIELESHLPRRCPYGALVGVPDHNRVLLYPVASTTVFDVLPVFADVVAEMYDGSADPCSREVFWWVDGSLLLVRERGEPPPELRGLVSRIPAAGRAAAPVRVWRGVSAAVRAVTRRR</sequence>
<dbReference type="Proteomes" id="UP000316096">
    <property type="component" value="Unassembled WGS sequence"/>
</dbReference>
<organism evidence="1 2">
    <name type="scientific">Actinoallomurus bryophytorum</name>
    <dbReference type="NCBI Taxonomy" id="1490222"/>
    <lineage>
        <taxon>Bacteria</taxon>
        <taxon>Bacillati</taxon>
        <taxon>Actinomycetota</taxon>
        <taxon>Actinomycetes</taxon>
        <taxon>Streptosporangiales</taxon>
        <taxon>Thermomonosporaceae</taxon>
        <taxon>Actinoallomurus</taxon>
    </lineage>
</organism>
<reference evidence="1 2" key="1">
    <citation type="submission" date="2019-06" db="EMBL/GenBank/DDBJ databases">
        <title>Sequencing the genomes of 1000 actinobacteria strains.</title>
        <authorList>
            <person name="Klenk H.-P."/>
        </authorList>
    </citation>
    <scope>NUCLEOTIDE SEQUENCE [LARGE SCALE GENOMIC DNA]</scope>
    <source>
        <strain evidence="1 2">DSM 102200</strain>
    </source>
</reference>
<keyword evidence="2" id="KW-1185">Reference proteome</keyword>
<dbReference type="RefSeq" id="WP_141953496.1">
    <property type="nucleotide sequence ID" value="NZ_VFOZ01000001.1"/>
</dbReference>
<proteinExistence type="predicted"/>
<dbReference type="OrthoDB" id="3806176at2"/>
<evidence type="ECO:0000313" key="2">
    <source>
        <dbReference type="Proteomes" id="UP000316096"/>
    </source>
</evidence>
<dbReference type="AlphaFoldDB" id="A0A543CEL2"/>
<evidence type="ECO:0000313" key="1">
    <source>
        <dbReference type="EMBL" id="TQL95377.1"/>
    </source>
</evidence>
<protein>
    <submittedName>
        <fullName evidence="1">Uncharacterized protein</fullName>
    </submittedName>
</protein>
<comment type="caution">
    <text evidence="1">The sequence shown here is derived from an EMBL/GenBank/DDBJ whole genome shotgun (WGS) entry which is preliminary data.</text>
</comment>
<accession>A0A543CEL2</accession>